<dbReference type="InterPro" id="IPR004387">
    <property type="entry name" value="Pept_M50_Zn"/>
</dbReference>
<keyword evidence="8 11" id="KW-1133">Transmembrane helix</keyword>
<keyword evidence="10 11" id="KW-0472">Membrane</keyword>
<gene>
    <name evidence="13" type="ORF">GCM10010201_06980</name>
</gene>
<evidence type="ECO:0000256" key="2">
    <source>
        <dbReference type="ARBA" id="ARBA00004141"/>
    </source>
</evidence>
<evidence type="ECO:0000256" key="8">
    <source>
        <dbReference type="ARBA" id="ARBA00022989"/>
    </source>
</evidence>
<dbReference type="PROSITE" id="PS50106">
    <property type="entry name" value="PDZ"/>
    <property type="match status" value="1"/>
</dbReference>
<comment type="caution">
    <text evidence="13">The sequence shown here is derived from an EMBL/GenBank/DDBJ whole genome shotgun (WGS) entry which is preliminary data.</text>
</comment>
<evidence type="ECO:0000256" key="3">
    <source>
        <dbReference type="ARBA" id="ARBA00007931"/>
    </source>
</evidence>
<dbReference type="SUPFAM" id="SSF50156">
    <property type="entry name" value="PDZ domain-like"/>
    <property type="match status" value="1"/>
</dbReference>
<dbReference type="Pfam" id="PF02163">
    <property type="entry name" value="Peptidase_M50"/>
    <property type="match status" value="1"/>
</dbReference>
<dbReference type="Pfam" id="PF17820">
    <property type="entry name" value="PDZ_6"/>
    <property type="match status" value="1"/>
</dbReference>
<dbReference type="Gene3D" id="2.30.42.10">
    <property type="match status" value="1"/>
</dbReference>
<organism evidence="13 14">
    <name type="scientific">Pilimelia columellifera subsp. columellifera</name>
    <dbReference type="NCBI Taxonomy" id="706583"/>
    <lineage>
        <taxon>Bacteria</taxon>
        <taxon>Bacillati</taxon>
        <taxon>Actinomycetota</taxon>
        <taxon>Actinomycetes</taxon>
        <taxon>Micromonosporales</taxon>
        <taxon>Micromonosporaceae</taxon>
        <taxon>Pilimelia</taxon>
    </lineage>
</organism>
<dbReference type="EMBL" id="BAAARY010000002">
    <property type="protein sequence ID" value="GAA2513747.1"/>
    <property type="molecule type" value="Genomic_DNA"/>
</dbReference>
<feature type="transmembrane region" description="Helical" evidence="11">
    <location>
        <begin position="99"/>
        <end position="120"/>
    </location>
</feature>
<dbReference type="PANTHER" id="PTHR42837:SF2">
    <property type="entry name" value="MEMBRANE METALLOPROTEASE ARASP2, CHLOROPLASTIC-RELATED"/>
    <property type="match status" value="1"/>
</dbReference>
<keyword evidence="14" id="KW-1185">Reference proteome</keyword>
<protein>
    <submittedName>
        <fullName evidence="13">M50 family metallopeptidase</fullName>
    </submittedName>
</protein>
<accession>A0ABN3N465</accession>
<dbReference type="SMART" id="SM00228">
    <property type="entry name" value="PDZ"/>
    <property type="match status" value="1"/>
</dbReference>
<evidence type="ECO:0000313" key="13">
    <source>
        <dbReference type="EMBL" id="GAA2513747.1"/>
    </source>
</evidence>
<reference evidence="13 14" key="1">
    <citation type="journal article" date="2019" name="Int. J. Syst. Evol. Microbiol.">
        <title>The Global Catalogue of Microorganisms (GCM) 10K type strain sequencing project: providing services to taxonomists for standard genome sequencing and annotation.</title>
        <authorList>
            <consortium name="The Broad Institute Genomics Platform"/>
            <consortium name="The Broad Institute Genome Sequencing Center for Infectious Disease"/>
            <person name="Wu L."/>
            <person name="Ma J."/>
        </authorList>
    </citation>
    <scope>NUCLEOTIDE SEQUENCE [LARGE SCALE GENOMIC DNA]</scope>
    <source>
        <strain evidence="13 14">JCM 3367</strain>
    </source>
</reference>
<dbReference type="PANTHER" id="PTHR42837">
    <property type="entry name" value="REGULATOR OF SIGMA-E PROTEASE RSEP"/>
    <property type="match status" value="1"/>
</dbReference>
<evidence type="ECO:0000256" key="1">
    <source>
        <dbReference type="ARBA" id="ARBA00001947"/>
    </source>
</evidence>
<dbReference type="InterPro" id="IPR041489">
    <property type="entry name" value="PDZ_6"/>
</dbReference>
<name>A0ABN3N465_9ACTN</name>
<keyword evidence="5 11" id="KW-0812">Transmembrane</keyword>
<evidence type="ECO:0000259" key="12">
    <source>
        <dbReference type="PROSITE" id="PS50106"/>
    </source>
</evidence>
<evidence type="ECO:0000313" key="14">
    <source>
        <dbReference type="Proteomes" id="UP001499978"/>
    </source>
</evidence>
<evidence type="ECO:0000256" key="6">
    <source>
        <dbReference type="ARBA" id="ARBA00022801"/>
    </source>
</evidence>
<dbReference type="InterPro" id="IPR036034">
    <property type="entry name" value="PDZ_sf"/>
</dbReference>
<feature type="transmembrane region" description="Helical" evidence="11">
    <location>
        <begin position="384"/>
        <end position="405"/>
    </location>
</feature>
<evidence type="ECO:0000256" key="5">
    <source>
        <dbReference type="ARBA" id="ARBA00022692"/>
    </source>
</evidence>
<dbReference type="CDD" id="cd06163">
    <property type="entry name" value="S2P-M50_PDZ_RseP-like"/>
    <property type="match status" value="1"/>
</dbReference>
<keyword evidence="4" id="KW-0645">Protease</keyword>
<evidence type="ECO:0000256" key="7">
    <source>
        <dbReference type="ARBA" id="ARBA00022833"/>
    </source>
</evidence>
<feature type="domain" description="PDZ" evidence="12">
    <location>
        <begin position="159"/>
        <end position="185"/>
    </location>
</feature>
<dbReference type="RefSeq" id="WP_344168096.1">
    <property type="nucleotide sequence ID" value="NZ_BAAARY010000002.1"/>
</dbReference>
<evidence type="ECO:0000256" key="10">
    <source>
        <dbReference type="ARBA" id="ARBA00023136"/>
    </source>
</evidence>
<dbReference type="InterPro" id="IPR008915">
    <property type="entry name" value="Peptidase_M50"/>
</dbReference>
<evidence type="ECO:0000256" key="9">
    <source>
        <dbReference type="ARBA" id="ARBA00023049"/>
    </source>
</evidence>
<keyword evidence="9" id="KW-0482">Metalloprotease</keyword>
<evidence type="ECO:0000256" key="4">
    <source>
        <dbReference type="ARBA" id="ARBA00022670"/>
    </source>
</evidence>
<comment type="cofactor">
    <cofactor evidence="1">
        <name>Zn(2+)</name>
        <dbReference type="ChEBI" id="CHEBI:29105"/>
    </cofactor>
</comment>
<dbReference type="InterPro" id="IPR001478">
    <property type="entry name" value="PDZ"/>
</dbReference>
<proteinExistence type="inferred from homology"/>
<sequence>MREILGALLFAMVILVSVSLHEAGHMVTAKAFGMKVTRFFVGFGPTLFSFRRGETEYGVKGIPLGGFVKIVGMTAQDDDVEPGDERRAMWRFPVWKRTVVMSAGSAVHFMLAIAATWIVAMTPWGLPNPQVPQDVTKWPAMVKVTDCVVATPELRECQPGDPASPAATAGLREGDRIVAINGATVATFQELLQRTRDIKPGPAAIVYERDGQRQQATVDLAAVQRAPLGDPDGATVTTSAMGVGLIPPAPLKIQHGPVEAVGATGNFMVMLGERTFAAIKKFPEKIPALWASLTGAERDIDTPISVVGASRLGGEFVDKGIWEGFVQLFIGLNFFVGVFNLLPLLPLDGGHIAISWYERVRSWLAARFGRRDPGRVNYLKLMPLTYGVILVFGAFTLLTVAADIVNPIRLFP</sequence>
<keyword evidence="6" id="KW-0378">Hydrolase</keyword>
<dbReference type="Proteomes" id="UP001499978">
    <property type="component" value="Unassembled WGS sequence"/>
</dbReference>
<evidence type="ECO:0000256" key="11">
    <source>
        <dbReference type="SAM" id="Phobius"/>
    </source>
</evidence>
<comment type="subcellular location">
    <subcellularLocation>
        <location evidence="2">Membrane</location>
        <topology evidence="2">Multi-pass membrane protein</topology>
    </subcellularLocation>
</comment>
<comment type="similarity">
    <text evidence="3">Belongs to the peptidase M50B family.</text>
</comment>
<keyword evidence="7" id="KW-0862">Zinc</keyword>